<feature type="transmembrane region" description="Helical" evidence="1">
    <location>
        <begin position="6"/>
        <end position="27"/>
    </location>
</feature>
<sequence length="35" mass="4154">MKALVIILIFMNYVIIGFHRKMMIGLYSNNRLVLK</sequence>
<dbReference type="EMBL" id="MUJZ01028143">
    <property type="protein sequence ID" value="OTF78388.1"/>
    <property type="molecule type" value="Genomic_DNA"/>
</dbReference>
<keyword evidence="1" id="KW-0472">Membrane</keyword>
<dbReference type="AlphaFoldDB" id="A0A1Y3BET4"/>
<comment type="caution">
    <text evidence="2">The sequence shown here is derived from an EMBL/GenBank/DDBJ whole genome shotgun (WGS) entry which is preliminary data.</text>
</comment>
<keyword evidence="1" id="KW-0812">Transmembrane</keyword>
<proteinExistence type="predicted"/>
<dbReference type="Proteomes" id="UP000194236">
    <property type="component" value="Unassembled WGS sequence"/>
</dbReference>
<evidence type="ECO:0000313" key="3">
    <source>
        <dbReference type="Proteomes" id="UP000194236"/>
    </source>
</evidence>
<gene>
    <name evidence="2" type="ORF">BLA29_011922</name>
</gene>
<evidence type="ECO:0000313" key="2">
    <source>
        <dbReference type="EMBL" id="OTF78388.1"/>
    </source>
</evidence>
<keyword evidence="3" id="KW-1185">Reference proteome</keyword>
<accession>A0A1Y3BET4</accession>
<protein>
    <submittedName>
        <fullName evidence="2">Uncharacterized protein</fullName>
    </submittedName>
</protein>
<keyword evidence="1" id="KW-1133">Transmembrane helix</keyword>
<name>A0A1Y3BET4_EURMA</name>
<organism evidence="2 3">
    <name type="scientific">Euroglyphus maynei</name>
    <name type="common">Mayne's house dust mite</name>
    <dbReference type="NCBI Taxonomy" id="6958"/>
    <lineage>
        <taxon>Eukaryota</taxon>
        <taxon>Metazoa</taxon>
        <taxon>Ecdysozoa</taxon>
        <taxon>Arthropoda</taxon>
        <taxon>Chelicerata</taxon>
        <taxon>Arachnida</taxon>
        <taxon>Acari</taxon>
        <taxon>Acariformes</taxon>
        <taxon>Sarcoptiformes</taxon>
        <taxon>Astigmata</taxon>
        <taxon>Psoroptidia</taxon>
        <taxon>Analgoidea</taxon>
        <taxon>Pyroglyphidae</taxon>
        <taxon>Pyroglyphinae</taxon>
        <taxon>Euroglyphus</taxon>
    </lineage>
</organism>
<evidence type="ECO:0000256" key="1">
    <source>
        <dbReference type="SAM" id="Phobius"/>
    </source>
</evidence>
<reference evidence="2 3" key="1">
    <citation type="submission" date="2017-03" db="EMBL/GenBank/DDBJ databases">
        <title>Genome Survey of Euroglyphus maynei.</title>
        <authorList>
            <person name="Arlian L.G."/>
            <person name="Morgan M.S."/>
            <person name="Rider S.D."/>
        </authorList>
    </citation>
    <scope>NUCLEOTIDE SEQUENCE [LARGE SCALE GENOMIC DNA]</scope>
    <source>
        <strain evidence="2">Arlian Lab</strain>
        <tissue evidence="2">Whole body</tissue>
    </source>
</reference>